<accession>A0AAV4WWW7</accession>
<sequence length="307" mass="36364">MEDESSEKCHPYCLTNCFSCDCYADYYKKLEKLYRENKSISDLVIDIHMQGIVTFLEIKVPKLNINFKSRTSYYQLRNEWFYKERIRERQEQSLLKAGNDLTEANKVKNIKKPESCSGPSTKKTTSKNTKDVKLLKHKTKKRIETNEPKLGTLKRKRYNMEKLMKPNENYEDDLYENKKLYTFKNMKVDSTSCSGLATPKWSVPISPEIIDSDDDSKPDEYYTSEELQNIRKGAQEYYYRRNKRRQRMRACKTSGANSSESKAEKDPVTENILKEAIRILNKQRYGKKEEVEDYYFSDMDEMKVEEP</sequence>
<organism evidence="2 3">
    <name type="scientific">Caerostris darwini</name>
    <dbReference type="NCBI Taxonomy" id="1538125"/>
    <lineage>
        <taxon>Eukaryota</taxon>
        <taxon>Metazoa</taxon>
        <taxon>Ecdysozoa</taxon>
        <taxon>Arthropoda</taxon>
        <taxon>Chelicerata</taxon>
        <taxon>Arachnida</taxon>
        <taxon>Araneae</taxon>
        <taxon>Araneomorphae</taxon>
        <taxon>Entelegynae</taxon>
        <taxon>Araneoidea</taxon>
        <taxon>Araneidae</taxon>
        <taxon>Caerostris</taxon>
    </lineage>
</organism>
<comment type="caution">
    <text evidence="2">The sequence shown here is derived from an EMBL/GenBank/DDBJ whole genome shotgun (WGS) entry which is preliminary data.</text>
</comment>
<gene>
    <name evidence="2" type="ORF">CDAR_545631</name>
</gene>
<reference evidence="2 3" key="1">
    <citation type="submission" date="2021-06" db="EMBL/GenBank/DDBJ databases">
        <title>Caerostris darwini draft genome.</title>
        <authorList>
            <person name="Kono N."/>
            <person name="Arakawa K."/>
        </authorList>
    </citation>
    <scope>NUCLEOTIDE SEQUENCE [LARGE SCALE GENOMIC DNA]</scope>
</reference>
<evidence type="ECO:0000256" key="1">
    <source>
        <dbReference type="SAM" id="MobiDB-lite"/>
    </source>
</evidence>
<protein>
    <submittedName>
        <fullName evidence="2">Uncharacterized protein</fullName>
    </submittedName>
</protein>
<dbReference type="EMBL" id="BPLQ01015187">
    <property type="protein sequence ID" value="GIY86371.1"/>
    <property type="molecule type" value="Genomic_DNA"/>
</dbReference>
<dbReference type="Proteomes" id="UP001054837">
    <property type="component" value="Unassembled WGS sequence"/>
</dbReference>
<proteinExistence type="predicted"/>
<evidence type="ECO:0000313" key="2">
    <source>
        <dbReference type="EMBL" id="GIY86371.1"/>
    </source>
</evidence>
<name>A0AAV4WWW7_9ARAC</name>
<keyword evidence="3" id="KW-1185">Reference proteome</keyword>
<feature type="region of interest" description="Disordered" evidence="1">
    <location>
        <begin position="244"/>
        <end position="268"/>
    </location>
</feature>
<dbReference type="AlphaFoldDB" id="A0AAV4WWW7"/>
<evidence type="ECO:0000313" key="3">
    <source>
        <dbReference type="Proteomes" id="UP001054837"/>
    </source>
</evidence>